<dbReference type="PROSITE" id="PS51257">
    <property type="entry name" value="PROKAR_LIPOPROTEIN"/>
    <property type="match status" value="1"/>
</dbReference>
<organism evidence="2 3">
    <name type="scientific">Leptospira kobayashii</name>
    <dbReference type="NCBI Taxonomy" id="1917830"/>
    <lineage>
        <taxon>Bacteria</taxon>
        <taxon>Pseudomonadati</taxon>
        <taxon>Spirochaetota</taxon>
        <taxon>Spirochaetia</taxon>
        <taxon>Leptospirales</taxon>
        <taxon>Leptospiraceae</taxon>
        <taxon>Leptospira</taxon>
    </lineage>
</organism>
<evidence type="ECO:0000313" key="2">
    <source>
        <dbReference type="EMBL" id="BDA80150.1"/>
    </source>
</evidence>
<keyword evidence="3" id="KW-1185">Reference proteome</keyword>
<dbReference type="Gene3D" id="1.25.40.10">
    <property type="entry name" value="Tetratricopeptide repeat domain"/>
    <property type="match status" value="1"/>
</dbReference>
<dbReference type="PROSITE" id="PS50005">
    <property type="entry name" value="TPR"/>
    <property type="match status" value="1"/>
</dbReference>
<feature type="repeat" description="TPR" evidence="1">
    <location>
        <begin position="70"/>
        <end position="103"/>
    </location>
</feature>
<dbReference type="InterPro" id="IPR019734">
    <property type="entry name" value="TPR_rpt"/>
</dbReference>
<evidence type="ECO:0000256" key="1">
    <source>
        <dbReference type="PROSITE-ProRule" id="PRU00339"/>
    </source>
</evidence>
<dbReference type="Proteomes" id="UP000245263">
    <property type="component" value="Chromosome 1"/>
</dbReference>
<gene>
    <name evidence="2" type="ORF">LPTSP3_g30800</name>
</gene>
<accession>A0ABM7UM69</accession>
<dbReference type="InterPro" id="IPR011990">
    <property type="entry name" value="TPR-like_helical_dom_sf"/>
</dbReference>
<evidence type="ECO:0000313" key="3">
    <source>
        <dbReference type="Proteomes" id="UP000245263"/>
    </source>
</evidence>
<reference evidence="2 3" key="1">
    <citation type="submission" date="2021-08" db="EMBL/GenBank/DDBJ databases">
        <title>Complete genome sequence of Leptospira kobayashii strain E30.</title>
        <authorList>
            <person name="Nakao R."/>
            <person name="Nakamura S."/>
            <person name="Masuzawa T."/>
            <person name="Koizumi N."/>
        </authorList>
    </citation>
    <scope>NUCLEOTIDE SEQUENCE [LARGE SCALE GENOMIC DNA]</scope>
    <source>
        <strain evidence="2 3">E30</strain>
    </source>
</reference>
<protein>
    <recommendedName>
        <fullName evidence="4">Tetratricopeptide repeat protein</fullName>
    </recommendedName>
</protein>
<dbReference type="EMBL" id="AP025028">
    <property type="protein sequence ID" value="BDA80150.1"/>
    <property type="molecule type" value="Genomic_DNA"/>
</dbReference>
<evidence type="ECO:0008006" key="4">
    <source>
        <dbReference type="Google" id="ProtNLM"/>
    </source>
</evidence>
<dbReference type="SUPFAM" id="SSF48452">
    <property type="entry name" value="TPR-like"/>
    <property type="match status" value="1"/>
</dbReference>
<proteinExistence type="predicted"/>
<dbReference type="RefSeq" id="WP_109020945.1">
    <property type="nucleotide sequence ID" value="NZ_AP025028.1"/>
</dbReference>
<name>A0ABM7UM69_9LEPT</name>
<sequence>MKGFGIFLFSFLIIYSCSAPNKNPTTDPYSLETLSFLEEVLLDVWESADSREDALSRLRYVCRNKDTDDGFLCYTWGLLEYRRGNFSESYTAFKKALEKNPDDTLYKNMLRLSAESSNNLEDMSLTFEEGKTLAAYSKAIRSCGEEYRHKEAFPSVLFLAKEGHLTKDMLRKGVFSECYLSFSEPEKSEILPYIKTARSIYSDKLLSDQVKTDPFSRVWDTGAYHKGGETKEGTVSNHPITESWRKLRLAAGTGNENGAREALKLFLNEIQVLKKKGKKEADLCLALERSAKLLIDQDPVYSKIRFLSKEF</sequence>
<keyword evidence="1" id="KW-0802">TPR repeat</keyword>